<dbReference type="PROSITE" id="PS50041">
    <property type="entry name" value="C_TYPE_LECTIN_2"/>
    <property type="match status" value="1"/>
</dbReference>
<sequence length="670" mass="70072">MWVVLLVGRCVAAVVLDTVRLESDPILPYYYFGRSVAVNSTVVVVGAVGSMEATLSPSAFVFETQDSGASFSLVETLIGSDTGAGDEFGASVAVGGNLVVVGAPAIGAAYVFEASDGSFWQAAKLEGTNSFGAAVAVDGSLVCVGAPSNASGAAYLYLYEGSGLYTLTSALAPSSASAYFGLSVDVSGSLVVVGGANASVGAAYAFATTSEGVASDSTTILAANASSVAVDGTRVVVGSAINGAAYVFEKNDDLSFTQTQTLTGGSEFGAAVGISGDLIIVGAYAADKTGLSYAFRNGSQYALLSGTETLGARFGISVAIDDDLAVVGADADGLASVPDIEGDFGSAYTFTLATPTAAPSLGPSSTAPTATCPDNYTASPVSQRCYIEASSSLYWTACKTECESRGDIMFCPRSIEENDFAFEEFTALSGYNEDDVDFRYFNVRNYGAFWIGYYESSGTFEWVQGCDSNFTNWDTGKPVSSADYEYAHVYFDGTWVNYPDYYDVKCICETAAVVPSSMPTELPSGVPSTNPTNTPSSPFPTLLPTAFARAYRRANEPADNVSVGVSNIRTHSNAFRRAVEPADNVSVGVSNIRTYNTAFRRAVEPADELSICVSNLRTYSTAFRRAVEPADELSICVSNLRTYSTAFRRAVEPAVTRANRIAVGDANERA</sequence>
<accession>A0AAD7UI95</accession>
<dbReference type="Gene3D" id="2.130.10.130">
    <property type="entry name" value="Integrin alpha, N-terminal"/>
    <property type="match status" value="1"/>
</dbReference>
<keyword evidence="1" id="KW-0732">Signal</keyword>
<dbReference type="PANTHER" id="PTHR36220:SF1">
    <property type="entry name" value="GAMMA TUBULIN COMPLEX COMPONENT C-TERMINAL DOMAIN-CONTAINING PROTEIN"/>
    <property type="match status" value="1"/>
</dbReference>
<dbReference type="Pfam" id="PF00059">
    <property type="entry name" value="Lectin_C"/>
    <property type="match status" value="1"/>
</dbReference>
<dbReference type="PANTHER" id="PTHR36220">
    <property type="entry name" value="UNNAMED PRODUCT"/>
    <property type="match status" value="1"/>
</dbReference>
<evidence type="ECO:0000313" key="4">
    <source>
        <dbReference type="Proteomes" id="UP001230188"/>
    </source>
</evidence>
<dbReference type="InterPro" id="IPR028994">
    <property type="entry name" value="Integrin_alpha_N"/>
</dbReference>
<proteinExistence type="predicted"/>
<dbReference type="EMBL" id="JAQMWT010000320">
    <property type="protein sequence ID" value="KAJ8604926.1"/>
    <property type="molecule type" value="Genomic_DNA"/>
</dbReference>
<dbReference type="InterPro" id="IPR001304">
    <property type="entry name" value="C-type_lectin-like"/>
</dbReference>
<dbReference type="AlphaFoldDB" id="A0AAD7UI95"/>
<evidence type="ECO:0000256" key="1">
    <source>
        <dbReference type="ARBA" id="ARBA00022729"/>
    </source>
</evidence>
<evidence type="ECO:0000259" key="2">
    <source>
        <dbReference type="PROSITE" id="PS50041"/>
    </source>
</evidence>
<dbReference type="Proteomes" id="UP001230188">
    <property type="component" value="Unassembled WGS sequence"/>
</dbReference>
<feature type="domain" description="C-type lectin" evidence="2">
    <location>
        <begin position="381"/>
        <end position="509"/>
    </location>
</feature>
<protein>
    <recommendedName>
        <fullName evidence="2">C-type lectin domain-containing protein</fullName>
    </recommendedName>
</protein>
<dbReference type="CDD" id="cd00037">
    <property type="entry name" value="CLECT"/>
    <property type="match status" value="1"/>
</dbReference>
<dbReference type="Pfam" id="PF14312">
    <property type="entry name" value="FG-GAP_2"/>
    <property type="match status" value="3"/>
</dbReference>
<dbReference type="InterPro" id="IPR016186">
    <property type="entry name" value="C-type_lectin-like/link_sf"/>
</dbReference>
<dbReference type="SMART" id="SM00034">
    <property type="entry name" value="CLECT"/>
    <property type="match status" value="1"/>
</dbReference>
<dbReference type="SUPFAM" id="SSF56436">
    <property type="entry name" value="C-type lectin-like"/>
    <property type="match status" value="1"/>
</dbReference>
<evidence type="ECO:0000313" key="3">
    <source>
        <dbReference type="EMBL" id="KAJ8604926.1"/>
    </source>
</evidence>
<dbReference type="Gene3D" id="3.10.100.10">
    <property type="entry name" value="Mannose-Binding Protein A, subunit A"/>
    <property type="match status" value="1"/>
</dbReference>
<gene>
    <name evidence="3" type="ORF">CTAYLR_004335</name>
</gene>
<keyword evidence="4" id="KW-1185">Reference proteome</keyword>
<name>A0AAD7UI95_9STRA</name>
<dbReference type="InterPro" id="IPR011047">
    <property type="entry name" value="Quinoprotein_ADH-like_sf"/>
</dbReference>
<comment type="caution">
    <text evidence="3">The sequence shown here is derived from an EMBL/GenBank/DDBJ whole genome shotgun (WGS) entry which is preliminary data.</text>
</comment>
<dbReference type="InterPro" id="IPR016187">
    <property type="entry name" value="CTDL_fold"/>
</dbReference>
<organism evidence="3 4">
    <name type="scientific">Chrysophaeum taylorii</name>
    <dbReference type="NCBI Taxonomy" id="2483200"/>
    <lineage>
        <taxon>Eukaryota</taxon>
        <taxon>Sar</taxon>
        <taxon>Stramenopiles</taxon>
        <taxon>Ochrophyta</taxon>
        <taxon>Pelagophyceae</taxon>
        <taxon>Pelagomonadales</taxon>
        <taxon>Pelagomonadaceae</taxon>
        <taxon>Chrysophaeum</taxon>
    </lineage>
</organism>
<dbReference type="SUPFAM" id="SSF50998">
    <property type="entry name" value="Quinoprotein alcohol dehydrogenase-like"/>
    <property type="match status" value="1"/>
</dbReference>
<dbReference type="InterPro" id="IPR013517">
    <property type="entry name" value="FG-GAP"/>
</dbReference>
<reference evidence="3" key="1">
    <citation type="submission" date="2023-01" db="EMBL/GenBank/DDBJ databases">
        <title>Metagenome sequencing of chrysophaentin producing Chrysophaeum taylorii.</title>
        <authorList>
            <person name="Davison J."/>
            <person name="Bewley C."/>
        </authorList>
    </citation>
    <scope>NUCLEOTIDE SEQUENCE</scope>
    <source>
        <strain evidence="3">NIES-1699</strain>
    </source>
</reference>